<dbReference type="PROSITE" id="PS50112">
    <property type="entry name" value="PAS"/>
    <property type="match status" value="1"/>
</dbReference>
<dbReference type="GO" id="GO:0005524">
    <property type="term" value="F:ATP binding"/>
    <property type="evidence" value="ECO:0007669"/>
    <property type="project" value="UniProtKB-KW"/>
</dbReference>
<dbReference type="EC" id="2.7.13.3" evidence="2"/>
<dbReference type="GO" id="GO:0000155">
    <property type="term" value="F:phosphorelay sensor kinase activity"/>
    <property type="evidence" value="ECO:0007669"/>
    <property type="project" value="InterPro"/>
</dbReference>
<dbReference type="PROSITE" id="PS50110">
    <property type="entry name" value="RESPONSE_REGULATORY"/>
    <property type="match status" value="1"/>
</dbReference>
<evidence type="ECO:0000256" key="7">
    <source>
        <dbReference type="SAM" id="Phobius"/>
    </source>
</evidence>
<feature type="transmembrane region" description="Helical" evidence="7">
    <location>
        <begin position="122"/>
        <end position="143"/>
    </location>
</feature>
<evidence type="ECO:0000256" key="2">
    <source>
        <dbReference type="ARBA" id="ARBA00012438"/>
    </source>
</evidence>
<dbReference type="Pfam" id="PF00072">
    <property type="entry name" value="Response_reg"/>
    <property type="match status" value="1"/>
</dbReference>
<dbReference type="CDD" id="cd16922">
    <property type="entry name" value="HATPase_EvgS-ArcB-TorS-like"/>
    <property type="match status" value="1"/>
</dbReference>
<keyword evidence="7" id="KW-0812">Transmembrane</keyword>
<dbReference type="SUPFAM" id="SSF47384">
    <property type="entry name" value="Homodimeric domain of signal transducing histidine kinase"/>
    <property type="match status" value="1"/>
</dbReference>
<dbReference type="Gene3D" id="3.40.50.2300">
    <property type="match status" value="1"/>
</dbReference>
<dbReference type="SMART" id="SM00387">
    <property type="entry name" value="HATPase_c"/>
    <property type="match status" value="1"/>
</dbReference>
<evidence type="ECO:0000256" key="3">
    <source>
        <dbReference type="ARBA" id="ARBA00022553"/>
    </source>
</evidence>
<feature type="domain" description="HPt" evidence="11">
    <location>
        <begin position="780"/>
        <end position="876"/>
    </location>
</feature>
<dbReference type="CDD" id="cd00082">
    <property type="entry name" value="HisKA"/>
    <property type="match status" value="1"/>
</dbReference>
<accession>A0A7V3E7Z1</accession>
<dbReference type="SUPFAM" id="SSF55874">
    <property type="entry name" value="ATPase domain of HSP90 chaperone/DNA topoisomerase II/histidine kinase"/>
    <property type="match status" value="1"/>
</dbReference>
<dbReference type="EMBL" id="DSUJ01000008">
    <property type="protein sequence ID" value="HFI91848.1"/>
    <property type="molecule type" value="Genomic_DNA"/>
</dbReference>
<gene>
    <name evidence="12" type="ORF">ENS31_10030</name>
</gene>
<dbReference type="InterPro" id="IPR005467">
    <property type="entry name" value="His_kinase_dom"/>
</dbReference>
<evidence type="ECO:0000256" key="1">
    <source>
        <dbReference type="ARBA" id="ARBA00000085"/>
    </source>
</evidence>
<protein>
    <recommendedName>
        <fullName evidence="2">histidine kinase</fullName>
        <ecNumber evidence="2">2.7.13.3</ecNumber>
    </recommendedName>
</protein>
<evidence type="ECO:0000256" key="6">
    <source>
        <dbReference type="SAM" id="Coils"/>
    </source>
</evidence>
<keyword evidence="7" id="KW-0472">Membrane</keyword>
<dbReference type="InterPro" id="IPR004358">
    <property type="entry name" value="Sig_transdc_His_kin-like_C"/>
</dbReference>
<evidence type="ECO:0000259" key="9">
    <source>
        <dbReference type="PROSITE" id="PS50110"/>
    </source>
</evidence>
<dbReference type="SUPFAM" id="SSF47226">
    <property type="entry name" value="Histidine-containing phosphotransfer domain, HPT domain"/>
    <property type="match status" value="1"/>
</dbReference>
<dbReference type="CDD" id="cd17546">
    <property type="entry name" value="REC_hyHK_CKI1_RcsC-like"/>
    <property type="match status" value="1"/>
</dbReference>
<keyword evidence="6" id="KW-0175">Coiled coil</keyword>
<keyword evidence="7" id="KW-1133">Transmembrane helix</keyword>
<dbReference type="SMART" id="SM00448">
    <property type="entry name" value="REC"/>
    <property type="match status" value="1"/>
</dbReference>
<feature type="transmembrane region" description="Helical" evidence="7">
    <location>
        <begin position="96"/>
        <end position="116"/>
    </location>
</feature>
<dbReference type="Pfam" id="PF01627">
    <property type="entry name" value="Hpt"/>
    <property type="match status" value="1"/>
</dbReference>
<sequence length="876" mass="98758">MEKKENILRFLLNPTDFFRKENYQKIRNDSRKYLVTPLKVIAFMVAVSGLFAMIFEVRYYQHLQLEIYFTRLFATLIAFLILVFTNSKNAEKYSTALVHILLLTIILSSAIMIYLMPKTVVVNSQIVGLVIFTSALFLSWEVVNQIIAAIYYNLVFASAILFNDQKIYILPNSLESLAFVLFMSLLSVLGSAINFKLRLQIAEKSIQTEKSEQKFKSIFNNALIGIYQTTLDGQIITANNAMAKILGYGKAEEVIGKDILTFYKNPKEREHLINLLNEKGLVENLRLTLIRKNFDEIYLKVNARLIEQNGSTQKIIEGNLQDITEQVKAEQIRDEYQESLKKEKEKSEKLAAEAMKLSQVKSRFLANLSHEVRTPLNSIIGLLTIIEDGNARSEDEVKQFIATARSSAESLLEVINAILDLSKIEAGKIELEKLNFNLRKVVDQAVIVIQQKAREKGIEIIEELPSSDELNFVGDPTRIRQVYINLLGNAVKFTEEGQIRIKVEIENPGNSRIKIISSIEDTGIGIPADKISELFKPFSQVDGSEGKKFGGTGLGLVICKEFLNLMGGDIKVESVEGVGTKFTFNFFVEPALSNIIGKKNSVETDQQKNPLDSLHEQLDQTLVEQRKKFRILLAEDNLINQKVAIRTLSSFGYQIDAVLNGEQAVTEHKSKNYDLILMDIQMPEVDGYTATKLIRKLDPPHNSVPIIALTAHALLGDKEKCLIAGMNDYISKPVVAKEIVGIIDKYLGIQKNKPLGDKKVMEKTSSLFDFDRLNQVSLGDKEFEKDLLGDYFKDVEIKLETLKEFVSQRNLKKIQELAHTLKGSSYSVGAKAIGDEALGIELSAKSLDIESVEERMIKLANVIRDSRELFKDVLAE</sequence>
<evidence type="ECO:0000259" key="11">
    <source>
        <dbReference type="PROSITE" id="PS50894"/>
    </source>
</evidence>
<comment type="catalytic activity">
    <reaction evidence="1">
        <text>ATP + protein L-histidine = ADP + protein N-phospho-L-histidine.</text>
        <dbReference type="EC" id="2.7.13.3"/>
    </reaction>
</comment>
<feature type="domain" description="Response regulatory" evidence="9">
    <location>
        <begin position="630"/>
        <end position="747"/>
    </location>
</feature>
<dbReference type="InterPro" id="IPR036890">
    <property type="entry name" value="HATPase_C_sf"/>
</dbReference>
<keyword evidence="3 5" id="KW-0597">Phosphoprotein</keyword>
<feature type="coiled-coil region" evidence="6">
    <location>
        <begin position="326"/>
        <end position="360"/>
    </location>
</feature>
<dbReference type="InterPro" id="IPR011006">
    <property type="entry name" value="CheY-like_superfamily"/>
</dbReference>
<name>A0A7V3E7Z1_9BACT</name>
<dbReference type="Gene3D" id="3.30.565.10">
    <property type="entry name" value="Histidine kinase-like ATPase, C-terminal domain"/>
    <property type="match status" value="1"/>
</dbReference>
<proteinExistence type="predicted"/>
<feature type="transmembrane region" description="Helical" evidence="7">
    <location>
        <begin position="176"/>
        <end position="195"/>
    </location>
</feature>
<feature type="transmembrane region" description="Helical" evidence="7">
    <location>
        <begin position="67"/>
        <end position="84"/>
    </location>
</feature>
<dbReference type="Pfam" id="PF13426">
    <property type="entry name" value="PAS_9"/>
    <property type="match status" value="1"/>
</dbReference>
<evidence type="ECO:0000256" key="4">
    <source>
        <dbReference type="PROSITE-ProRule" id="PRU00110"/>
    </source>
</evidence>
<dbReference type="InterPro" id="IPR003594">
    <property type="entry name" value="HATPase_dom"/>
</dbReference>
<dbReference type="GO" id="GO:0005886">
    <property type="term" value="C:plasma membrane"/>
    <property type="evidence" value="ECO:0007669"/>
    <property type="project" value="UniProtKB-SubCell"/>
</dbReference>
<dbReference type="PANTHER" id="PTHR45339">
    <property type="entry name" value="HYBRID SIGNAL TRANSDUCTION HISTIDINE KINASE J"/>
    <property type="match status" value="1"/>
</dbReference>
<dbReference type="CDD" id="cd00130">
    <property type="entry name" value="PAS"/>
    <property type="match status" value="1"/>
</dbReference>
<dbReference type="AlphaFoldDB" id="A0A7V3E7Z1"/>
<dbReference type="InterPro" id="IPR035965">
    <property type="entry name" value="PAS-like_dom_sf"/>
</dbReference>
<dbReference type="SUPFAM" id="SSF55785">
    <property type="entry name" value="PYP-like sensor domain (PAS domain)"/>
    <property type="match status" value="1"/>
</dbReference>
<evidence type="ECO:0000313" key="12">
    <source>
        <dbReference type="EMBL" id="HFI91848.1"/>
    </source>
</evidence>
<dbReference type="InterPro" id="IPR000014">
    <property type="entry name" value="PAS"/>
</dbReference>
<feature type="domain" description="PAS" evidence="10">
    <location>
        <begin position="211"/>
        <end position="252"/>
    </location>
</feature>
<dbReference type="PROSITE" id="PS50894">
    <property type="entry name" value="HPT"/>
    <property type="match status" value="1"/>
</dbReference>
<feature type="transmembrane region" description="Helical" evidence="7">
    <location>
        <begin position="33"/>
        <end position="55"/>
    </location>
</feature>
<dbReference type="Pfam" id="PF02518">
    <property type="entry name" value="HATPase_c"/>
    <property type="match status" value="1"/>
</dbReference>
<dbReference type="Gene3D" id="1.20.120.160">
    <property type="entry name" value="HPT domain"/>
    <property type="match status" value="1"/>
</dbReference>
<dbReference type="SMART" id="SM00388">
    <property type="entry name" value="HisKA"/>
    <property type="match status" value="1"/>
</dbReference>
<dbReference type="PRINTS" id="PR00344">
    <property type="entry name" value="BCTRLSENSOR"/>
</dbReference>
<comment type="caution">
    <text evidence="12">The sequence shown here is derived from an EMBL/GenBank/DDBJ whole genome shotgun (WGS) entry which is preliminary data.</text>
</comment>
<dbReference type="Gene3D" id="1.10.287.130">
    <property type="match status" value="1"/>
</dbReference>
<dbReference type="PANTHER" id="PTHR45339:SF3">
    <property type="entry name" value="HISTIDINE KINASE"/>
    <property type="match status" value="1"/>
</dbReference>
<dbReference type="SMART" id="SM00091">
    <property type="entry name" value="PAS"/>
    <property type="match status" value="1"/>
</dbReference>
<dbReference type="Gene3D" id="3.30.450.20">
    <property type="entry name" value="PAS domain"/>
    <property type="match status" value="1"/>
</dbReference>
<evidence type="ECO:0000259" key="8">
    <source>
        <dbReference type="PROSITE" id="PS50109"/>
    </source>
</evidence>
<dbReference type="InterPro" id="IPR003661">
    <property type="entry name" value="HisK_dim/P_dom"/>
</dbReference>
<feature type="modified residue" description="4-aspartylphosphate" evidence="5">
    <location>
        <position position="679"/>
    </location>
</feature>
<dbReference type="FunFam" id="3.30.565.10:FF:000010">
    <property type="entry name" value="Sensor histidine kinase RcsC"/>
    <property type="match status" value="1"/>
</dbReference>
<dbReference type="InterPro" id="IPR001789">
    <property type="entry name" value="Sig_transdc_resp-reg_receiver"/>
</dbReference>
<dbReference type="InterPro" id="IPR036641">
    <property type="entry name" value="HPT_dom_sf"/>
</dbReference>
<dbReference type="SUPFAM" id="SSF52172">
    <property type="entry name" value="CheY-like"/>
    <property type="match status" value="1"/>
</dbReference>
<reference evidence="12" key="1">
    <citation type="journal article" date="2020" name="mSystems">
        <title>Genome- and Community-Level Interaction Insights into Carbon Utilization and Element Cycling Functions of Hydrothermarchaeota in Hydrothermal Sediment.</title>
        <authorList>
            <person name="Zhou Z."/>
            <person name="Liu Y."/>
            <person name="Xu W."/>
            <person name="Pan J."/>
            <person name="Luo Z.H."/>
            <person name="Li M."/>
        </authorList>
    </citation>
    <scope>NUCLEOTIDE SEQUENCE [LARGE SCALE GENOMIC DNA]</scope>
    <source>
        <strain evidence="12">SpSt-479</strain>
    </source>
</reference>
<dbReference type="InterPro" id="IPR036097">
    <property type="entry name" value="HisK_dim/P_sf"/>
</dbReference>
<dbReference type="InterPro" id="IPR008207">
    <property type="entry name" value="Sig_transdc_His_kin_Hpt_dom"/>
</dbReference>
<evidence type="ECO:0000259" key="10">
    <source>
        <dbReference type="PROSITE" id="PS50112"/>
    </source>
</evidence>
<feature type="modified residue" description="Phosphohistidine" evidence="4">
    <location>
        <position position="819"/>
    </location>
</feature>
<dbReference type="NCBIfam" id="TIGR00229">
    <property type="entry name" value="sensory_box"/>
    <property type="match status" value="1"/>
</dbReference>
<evidence type="ECO:0000256" key="5">
    <source>
        <dbReference type="PROSITE-ProRule" id="PRU00169"/>
    </source>
</evidence>
<organism evidence="12">
    <name type="scientific">Ignavibacterium album</name>
    <dbReference type="NCBI Taxonomy" id="591197"/>
    <lineage>
        <taxon>Bacteria</taxon>
        <taxon>Pseudomonadati</taxon>
        <taxon>Ignavibacteriota</taxon>
        <taxon>Ignavibacteria</taxon>
        <taxon>Ignavibacteriales</taxon>
        <taxon>Ignavibacteriaceae</taxon>
        <taxon>Ignavibacterium</taxon>
    </lineage>
</organism>
<dbReference type="Pfam" id="PF00512">
    <property type="entry name" value="HisKA"/>
    <property type="match status" value="1"/>
</dbReference>
<feature type="domain" description="Histidine kinase" evidence="8">
    <location>
        <begin position="367"/>
        <end position="590"/>
    </location>
</feature>
<dbReference type="PROSITE" id="PS50109">
    <property type="entry name" value="HIS_KIN"/>
    <property type="match status" value="1"/>
</dbReference>